<keyword evidence="2" id="KW-1185">Reference proteome</keyword>
<accession>A0A515ETU7</accession>
<dbReference type="InterPro" id="IPR014710">
    <property type="entry name" value="RmlC-like_jellyroll"/>
</dbReference>
<protein>
    <recommendedName>
        <fullName evidence="3">Cupin</fullName>
    </recommendedName>
</protein>
<dbReference type="Proteomes" id="UP000317365">
    <property type="component" value="Chromosome"/>
</dbReference>
<dbReference type="KEGG" id="rhg:EXZ61_19010"/>
<dbReference type="Gene3D" id="2.60.120.10">
    <property type="entry name" value="Jelly Rolls"/>
    <property type="match status" value="1"/>
</dbReference>
<evidence type="ECO:0008006" key="3">
    <source>
        <dbReference type="Google" id="ProtNLM"/>
    </source>
</evidence>
<dbReference type="EMBL" id="CP036282">
    <property type="protein sequence ID" value="QDL56079.1"/>
    <property type="molecule type" value="Genomic_DNA"/>
</dbReference>
<dbReference type="InterPro" id="IPR011051">
    <property type="entry name" value="RmlC_Cupin_sf"/>
</dbReference>
<name>A0A515ETU7_9BURK</name>
<dbReference type="SUPFAM" id="SSF51182">
    <property type="entry name" value="RmlC-like cupins"/>
    <property type="match status" value="1"/>
</dbReference>
<reference evidence="2" key="1">
    <citation type="submission" date="2019-02" db="EMBL/GenBank/DDBJ databases">
        <title>Complete genome sequence of Rhodoferax sp. Gr-4.</title>
        <authorList>
            <person name="Jin L."/>
        </authorList>
    </citation>
    <scope>NUCLEOTIDE SEQUENCE [LARGE SCALE GENOMIC DNA]</scope>
    <source>
        <strain evidence="2">Gr-4</strain>
    </source>
</reference>
<reference evidence="2" key="2">
    <citation type="journal article" date="2020" name="Int. J. Syst. Evol. Microbiol.">
        <title>Genomic insights into a novel species Rhodoferax aquaticus sp. nov., isolated from freshwater.</title>
        <authorList>
            <person name="Li T."/>
            <person name="Zhuo Y."/>
            <person name="Jin C.Z."/>
            <person name="Wu X."/>
            <person name="Ko S.R."/>
            <person name="Jin F.J."/>
            <person name="Ahn C.Y."/>
            <person name="Oh H.M."/>
            <person name="Lee H.G."/>
            <person name="Jin L."/>
        </authorList>
    </citation>
    <scope>NUCLEOTIDE SEQUENCE [LARGE SCALE GENOMIC DNA]</scope>
    <source>
        <strain evidence="2">Gr-4</strain>
    </source>
</reference>
<proteinExistence type="predicted"/>
<gene>
    <name evidence="1" type="ORF">EXZ61_19010</name>
</gene>
<evidence type="ECO:0000313" key="1">
    <source>
        <dbReference type="EMBL" id="QDL56079.1"/>
    </source>
</evidence>
<sequence>MLKFFSKHNSEAVLHVIADVNQVDEVRQDLTSPDQLLQASIIRLVNGKQVGPHAHELRTTHMTIPVRTQECWFVFRGCIEVQLFDEDQGFMGKYELHAGQLLITFAGGHALNCVKADTVLLEFKNGPYLGRDYQTFSFEQSVSCKSSSV</sequence>
<organism evidence="1 2">
    <name type="scientific">Rhodoferax aquaticus</name>
    <dbReference type="NCBI Taxonomy" id="2527691"/>
    <lineage>
        <taxon>Bacteria</taxon>
        <taxon>Pseudomonadati</taxon>
        <taxon>Pseudomonadota</taxon>
        <taxon>Betaproteobacteria</taxon>
        <taxon>Burkholderiales</taxon>
        <taxon>Comamonadaceae</taxon>
        <taxon>Rhodoferax</taxon>
    </lineage>
</organism>
<dbReference type="RefSeq" id="WP_142813367.1">
    <property type="nucleotide sequence ID" value="NZ_CP036282.1"/>
</dbReference>
<dbReference type="AlphaFoldDB" id="A0A515ETU7"/>
<evidence type="ECO:0000313" key="2">
    <source>
        <dbReference type="Proteomes" id="UP000317365"/>
    </source>
</evidence>